<protein>
    <submittedName>
        <fullName evidence="2">Uncharacterized protein</fullName>
    </submittedName>
</protein>
<dbReference type="EMBL" id="CP000029">
    <property type="protein sequence ID" value="AAW53496.1"/>
    <property type="molecule type" value="Genomic_DNA"/>
</dbReference>
<dbReference type="KEGG" id="ser:SERP0082"/>
<reference evidence="2 3" key="1">
    <citation type="journal article" date="2005" name="J. Bacteriol.">
        <title>Insights on evolution of virulence and resistance from the complete genome analysis of an early methicillin-resistant Staphylococcus aureus strain and a biofilm-producing methicillin-resistant Staphylococcus epidermidis strain.</title>
        <authorList>
            <person name="Gill S.R."/>
            <person name="Fouts D.E."/>
            <person name="Archer G.L."/>
            <person name="Mongodin E.F."/>
            <person name="Deboy R.T."/>
            <person name="Ravel J."/>
            <person name="Paulsen I.T."/>
            <person name="Kolonay J.F."/>
            <person name="Brinkac L."/>
            <person name="Beanan M."/>
            <person name="Dodson R.J."/>
            <person name="Daugherty S.C."/>
            <person name="Madupu R."/>
            <person name="Angiuoli S.V."/>
            <person name="Durkin A.S."/>
            <person name="Haft D.H."/>
            <person name="Vamathevan J."/>
            <person name="Khouri H."/>
            <person name="Utterback T."/>
            <person name="Lee C."/>
            <person name="Dimitrov G."/>
            <person name="Jiang L."/>
            <person name="Qin H."/>
            <person name="Weidman J."/>
            <person name="Tran K."/>
            <person name="Kang K."/>
            <person name="Hance I.R."/>
            <person name="Nelson K.E."/>
            <person name="Fraser C.M."/>
        </authorList>
    </citation>
    <scope>NUCLEOTIDE SEQUENCE [LARGE SCALE GENOMIC DNA]</scope>
    <source>
        <strain evidence="3">ATCC 35984 / RP62A</strain>
    </source>
</reference>
<evidence type="ECO:0000313" key="2">
    <source>
        <dbReference type="EMBL" id="AAW53496.1"/>
    </source>
</evidence>
<keyword evidence="1" id="KW-0812">Transmembrane</keyword>
<keyword evidence="3" id="KW-1185">Reference proteome</keyword>
<accession>Q5HRW0</accession>
<evidence type="ECO:0000256" key="1">
    <source>
        <dbReference type="SAM" id="Phobius"/>
    </source>
</evidence>
<keyword evidence="1" id="KW-1133">Transmembrane helix</keyword>
<keyword evidence="1" id="KW-0472">Membrane</keyword>
<name>Q5HRW0_STAEQ</name>
<dbReference type="Proteomes" id="UP000000531">
    <property type="component" value="Chromosome"/>
</dbReference>
<proteinExistence type="predicted"/>
<dbReference type="AlphaFoldDB" id="Q5HRW0"/>
<evidence type="ECO:0000313" key="3">
    <source>
        <dbReference type="Proteomes" id="UP000000531"/>
    </source>
</evidence>
<gene>
    <name evidence="2" type="ordered locus">SERP0082</name>
</gene>
<dbReference type="HOGENOM" id="CLU_3348861_0_0_9"/>
<organism evidence="2 3">
    <name type="scientific">Staphylococcus epidermidis (strain ATCC 35984 / DSM 28319 / BCRC 17069 / CCUG 31568 / BM 3577 / RP62A)</name>
    <dbReference type="NCBI Taxonomy" id="176279"/>
    <lineage>
        <taxon>Bacteria</taxon>
        <taxon>Bacillati</taxon>
        <taxon>Bacillota</taxon>
        <taxon>Bacilli</taxon>
        <taxon>Bacillales</taxon>
        <taxon>Staphylococcaceae</taxon>
        <taxon>Staphylococcus</taxon>
    </lineage>
</organism>
<sequence>MNFLTMSTIVLTTSMIVDTMLMFMTSFQKGNVFRDGC</sequence>
<feature type="transmembrane region" description="Helical" evidence="1">
    <location>
        <begin position="6"/>
        <end position="24"/>
    </location>
</feature>